<dbReference type="InterPro" id="IPR029063">
    <property type="entry name" value="SAM-dependent_MTases_sf"/>
</dbReference>
<dbReference type="SUPFAM" id="SSF53335">
    <property type="entry name" value="S-adenosyl-L-methionine-dependent methyltransferases"/>
    <property type="match status" value="1"/>
</dbReference>
<sequence>MKYTLTPEGREYSPAFKKNIRRYIKYYNLFIKKIFFWKFPNNQILPKSSLPELDEIRSHALEDTDISDHLETLFIESMIVKPKLIVELGVRTGQSTFVFERVAKLCNAFLLSVDIAPQQRKTKWPKSAFIQKDDILVADDFKNVCAKNNLDPYVDVLFIDTSHEYHHTKKEIAKWFPFLSERSVVFFHDANVRLLYKRRNGTIGKAYNDDRDVMRAIEEYLETSLNEKQNFKKVCGSWLIEHHAICNGMTVLKPVQFGI</sequence>
<dbReference type="Gene3D" id="3.40.50.150">
    <property type="entry name" value="Vaccinia Virus protein VP39"/>
    <property type="match status" value="1"/>
</dbReference>
<dbReference type="AlphaFoldDB" id="A0A1G2MZU3"/>
<protein>
    <recommendedName>
        <fullName evidence="3">Rhamnosyl O-methyltransferase</fullName>
    </recommendedName>
</protein>
<evidence type="ECO:0008006" key="3">
    <source>
        <dbReference type="Google" id="ProtNLM"/>
    </source>
</evidence>
<gene>
    <name evidence="1" type="ORF">A3F51_00300</name>
</gene>
<dbReference type="STRING" id="1802315.A3F51_00300"/>
<dbReference type="EMBL" id="MHRT01000004">
    <property type="protein sequence ID" value="OHA29465.1"/>
    <property type="molecule type" value="Genomic_DNA"/>
</dbReference>
<evidence type="ECO:0000313" key="1">
    <source>
        <dbReference type="EMBL" id="OHA29465.1"/>
    </source>
</evidence>
<dbReference type="Pfam" id="PF13578">
    <property type="entry name" value="Methyltransf_24"/>
    <property type="match status" value="1"/>
</dbReference>
<name>A0A1G2MZU3_9BACT</name>
<dbReference type="Proteomes" id="UP000178089">
    <property type="component" value="Unassembled WGS sequence"/>
</dbReference>
<accession>A0A1G2MZU3</accession>
<proteinExistence type="predicted"/>
<reference evidence="1 2" key="1">
    <citation type="journal article" date="2016" name="Nat. Commun.">
        <title>Thousands of microbial genomes shed light on interconnected biogeochemical processes in an aquifer system.</title>
        <authorList>
            <person name="Anantharaman K."/>
            <person name="Brown C.T."/>
            <person name="Hug L.A."/>
            <person name="Sharon I."/>
            <person name="Castelle C.J."/>
            <person name="Probst A.J."/>
            <person name="Thomas B.C."/>
            <person name="Singh A."/>
            <person name="Wilkins M.J."/>
            <person name="Karaoz U."/>
            <person name="Brodie E.L."/>
            <person name="Williams K.H."/>
            <person name="Hubbard S.S."/>
            <person name="Banfield J.F."/>
        </authorList>
    </citation>
    <scope>NUCLEOTIDE SEQUENCE [LARGE SCALE GENOMIC DNA]</scope>
</reference>
<comment type="caution">
    <text evidence="1">The sequence shown here is derived from an EMBL/GenBank/DDBJ whole genome shotgun (WGS) entry which is preliminary data.</text>
</comment>
<organism evidence="1 2">
    <name type="scientific">Candidatus Taylorbacteria bacterium RIFCSPHIGHO2_12_FULL_45_16</name>
    <dbReference type="NCBI Taxonomy" id="1802315"/>
    <lineage>
        <taxon>Bacteria</taxon>
        <taxon>Candidatus Tayloriibacteriota</taxon>
    </lineage>
</organism>
<evidence type="ECO:0000313" key="2">
    <source>
        <dbReference type="Proteomes" id="UP000178089"/>
    </source>
</evidence>